<dbReference type="GO" id="GO:0030672">
    <property type="term" value="C:synaptic vesicle membrane"/>
    <property type="evidence" value="ECO:0007669"/>
    <property type="project" value="TreeGrafter"/>
</dbReference>
<feature type="transmembrane region" description="Helical" evidence="1">
    <location>
        <begin position="49"/>
        <end position="72"/>
    </location>
</feature>
<name>A0A4Z2D718_SCHJA</name>
<evidence type="ECO:0000313" key="3">
    <source>
        <dbReference type="EMBL" id="TNN12273.1"/>
    </source>
</evidence>
<dbReference type="GO" id="GO:0048791">
    <property type="term" value="P:calcium ion-regulated exocytosis of neurotransmitter"/>
    <property type="evidence" value="ECO:0007669"/>
    <property type="project" value="TreeGrafter"/>
</dbReference>
<reference evidence="3 4" key="1">
    <citation type="submission" date="2019-03" db="EMBL/GenBank/DDBJ databases">
        <title>An improved genome assembly of the fluke Schistosoma japonicum.</title>
        <authorList>
            <person name="Hu W."/>
            <person name="Luo F."/>
            <person name="Yin M."/>
            <person name="Mo X."/>
            <person name="Sun C."/>
            <person name="Wu Q."/>
            <person name="Zhu B."/>
            <person name="Xiang M."/>
            <person name="Wang J."/>
            <person name="Wang Y."/>
            <person name="Zhang T."/>
            <person name="Xu B."/>
            <person name="Zheng H."/>
            <person name="Feng Z."/>
        </authorList>
    </citation>
    <scope>NUCLEOTIDE SEQUENCE [LARGE SCALE GENOMIC DNA]</scope>
    <source>
        <strain evidence="3">HuSjv2</strain>
        <tissue evidence="3">Worms</tissue>
    </source>
</reference>
<accession>A0A4Z2D718</accession>
<dbReference type="SMART" id="SM00239">
    <property type="entry name" value="C2"/>
    <property type="match status" value="2"/>
</dbReference>
<dbReference type="OrthoDB" id="10259057at2759"/>
<dbReference type="PANTHER" id="PTHR10024:SF227">
    <property type="entry name" value="SYNAPTOTAGMIN 1"/>
    <property type="match status" value="1"/>
</dbReference>
<dbReference type="EMBL" id="SKCS01000241">
    <property type="protein sequence ID" value="TNN12273.1"/>
    <property type="molecule type" value="Genomic_DNA"/>
</dbReference>
<keyword evidence="1" id="KW-1133">Transmembrane helix</keyword>
<dbReference type="GO" id="GO:0005886">
    <property type="term" value="C:plasma membrane"/>
    <property type="evidence" value="ECO:0007669"/>
    <property type="project" value="TreeGrafter"/>
</dbReference>
<keyword evidence="1" id="KW-0472">Membrane</keyword>
<evidence type="ECO:0000256" key="1">
    <source>
        <dbReference type="SAM" id="Phobius"/>
    </source>
</evidence>
<dbReference type="GO" id="GO:0048488">
    <property type="term" value="P:synaptic vesicle endocytosis"/>
    <property type="evidence" value="ECO:0007669"/>
    <property type="project" value="TreeGrafter"/>
</dbReference>
<proteinExistence type="predicted"/>
<gene>
    <name evidence="3" type="ORF">EWB00_003854</name>
</gene>
<dbReference type="AlphaFoldDB" id="A0A4Z2D718"/>
<sequence length="394" mass="45788">MTTTEITSTTLTSLNTTDTVNTTLNSSDFDRNPFVVNLANSFHVISKPLAIFLLICVCLACLFFILIILFCVRTCIRHRYKPKVLRKRPKGIYVDEIPGLIQNSEQYKYGTLEYSLEYIIDRKQLKVGVLQANNLIGPIGSDSLDPYTTITLAKYDGNNLRIIGKQEKTTIVTKTNRPVWKQTFTYNIEEYELNNSVIIFEVFTYDNICQDISIGKLEIHLKDEQNSEYIGNIIERTGWLIAGTTYKFGLGELCLGIGYYPTNSRIDICIYECRQLNIDEYLTKTKQYELDFLILCKHHKQILHRQHTTKRKELINPYFNQKFSIPLKINTIHHIEDLHIVCQLRHVNRLRMKHVLGNVYIGLNAKQTTGIKQWEEMMKNPSKIHVMWHTIVPC</sequence>
<dbReference type="InterPro" id="IPR035892">
    <property type="entry name" value="C2_domain_sf"/>
</dbReference>
<dbReference type="Pfam" id="PF00168">
    <property type="entry name" value="C2"/>
    <property type="match status" value="2"/>
</dbReference>
<dbReference type="GO" id="GO:0001786">
    <property type="term" value="F:phosphatidylserine binding"/>
    <property type="evidence" value="ECO:0007669"/>
    <property type="project" value="TreeGrafter"/>
</dbReference>
<dbReference type="STRING" id="6182.A0A4Z2D718"/>
<dbReference type="SUPFAM" id="SSF49562">
    <property type="entry name" value="C2 domain (Calcium/lipid-binding domain, CaLB)"/>
    <property type="match status" value="2"/>
</dbReference>
<dbReference type="GO" id="GO:0005544">
    <property type="term" value="F:calcium-dependent phospholipid binding"/>
    <property type="evidence" value="ECO:0007669"/>
    <property type="project" value="TreeGrafter"/>
</dbReference>
<evidence type="ECO:0000313" key="4">
    <source>
        <dbReference type="Proteomes" id="UP000311919"/>
    </source>
</evidence>
<dbReference type="GO" id="GO:0030424">
    <property type="term" value="C:axon"/>
    <property type="evidence" value="ECO:0007669"/>
    <property type="project" value="TreeGrafter"/>
</dbReference>
<protein>
    <submittedName>
        <fullName evidence="3">Synaptotagmin-2</fullName>
    </submittedName>
</protein>
<dbReference type="GO" id="GO:0000149">
    <property type="term" value="F:SNARE binding"/>
    <property type="evidence" value="ECO:0007669"/>
    <property type="project" value="TreeGrafter"/>
</dbReference>
<dbReference type="GO" id="GO:0005509">
    <property type="term" value="F:calcium ion binding"/>
    <property type="evidence" value="ECO:0007669"/>
    <property type="project" value="TreeGrafter"/>
</dbReference>
<evidence type="ECO:0000259" key="2">
    <source>
        <dbReference type="PROSITE" id="PS50004"/>
    </source>
</evidence>
<dbReference type="PROSITE" id="PS50004">
    <property type="entry name" value="C2"/>
    <property type="match status" value="1"/>
</dbReference>
<dbReference type="GO" id="GO:0030276">
    <property type="term" value="F:clathrin binding"/>
    <property type="evidence" value="ECO:0007669"/>
    <property type="project" value="TreeGrafter"/>
</dbReference>
<dbReference type="GO" id="GO:0031045">
    <property type="term" value="C:dense core granule"/>
    <property type="evidence" value="ECO:0007669"/>
    <property type="project" value="TreeGrafter"/>
</dbReference>
<dbReference type="Proteomes" id="UP000311919">
    <property type="component" value="Unassembled WGS sequence"/>
</dbReference>
<dbReference type="CDD" id="cd00030">
    <property type="entry name" value="C2"/>
    <property type="match status" value="1"/>
</dbReference>
<keyword evidence="4" id="KW-1185">Reference proteome</keyword>
<feature type="domain" description="C2" evidence="2">
    <location>
        <begin position="108"/>
        <end position="234"/>
    </location>
</feature>
<dbReference type="PANTHER" id="PTHR10024">
    <property type="entry name" value="SYNAPTOTAGMIN"/>
    <property type="match status" value="1"/>
</dbReference>
<organism evidence="3 4">
    <name type="scientific">Schistosoma japonicum</name>
    <name type="common">Blood fluke</name>
    <dbReference type="NCBI Taxonomy" id="6182"/>
    <lineage>
        <taxon>Eukaryota</taxon>
        <taxon>Metazoa</taxon>
        <taxon>Spiralia</taxon>
        <taxon>Lophotrochozoa</taxon>
        <taxon>Platyhelminthes</taxon>
        <taxon>Trematoda</taxon>
        <taxon>Digenea</taxon>
        <taxon>Strigeidida</taxon>
        <taxon>Schistosomatoidea</taxon>
        <taxon>Schistosomatidae</taxon>
        <taxon>Schistosoma</taxon>
    </lineage>
</organism>
<dbReference type="InterPro" id="IPR000008">
    <property type="entry name" value="C2_dom"/>
</dbReference>
<comment type="caution">
    <text evidence="3">The sequence shown here is derived from an EMBL/GenBank/DDBJ whole genome shotgun (WGS) entry which is preliminary data.</text>
</comment>
<dbReference type="Gene3D" id="2.60.40.150">
    <property type="entry name" value="C2 domain"/>
    <property type="match status" value="2"/>
</dbReference>
<keyword evidence="1" id="KW-0812">Transmembrane</keyword>